<dbReference type="Pfam" id="PF01663">
    <property type="entry name" value="Phosphodiest"/>
    <property type="match status" value="1"/>
</dbReference>
<sequence>MKCNILICLLLLMMQGAGAQPSRHVILISIDGMRPEFYLSDSFPTPHLKQLMKQGAYAKQMRSVFPSYTYPSHAAMLTGALPARSGIHYNVKRGLKQWNWMLSDIKVPTIWQAAKIRNIRTAAIQWPISVGDDITYNVPEIWDTLRAHDRITVARRYATTGLVEELELHATGRLDAVNMSEHTSQLDVNAGKMAAYVFRKYTPGLLAVHFTGADYQQHENGRDDEKVKQALKTIDSTIGHILKTVEDCQLSSSTTILVVGDHGFSDTRVAIRPNSLLKNAGLAEKVKFQSANGASFLYGSDTFAIRKARELFDTLYGRKCFTILEKDRLTTMGADPDAVFALSAHPRCALLNGDEEPVWFPTRGATHGYDPQRPEMMTGFIAAGAGIRKGKVIEDLCVTDIAPLLAAILKLSFTAPDGKLIPGLLE</sequence>
<keyword evidence="1" id="KW-0732">Signal</keyword>
<organism evidence="2 3">
    <name type="scientific">Pseudobacter ginsenosidimutans</name>
    <dbReference type="NCBI Taxonomy" id="661488"/>
    <lineage>
        <taxon>Bacteria</taxon>
        <taxon>Pseudomonadati</taxon>
        <taxon>Bacteroidota</taxon>
        <taxon>Chitinophagia</taxon>
        <taxon>Chitinophagales</taxon>
        <taxon>Chitinophagaceae</taxon>
        <taxon>Pseudobacter</taxon>
    </lineage>
</organism>
<evidence type="ECO:0000313" key="3">
    <source>
        <dbReference type="Proteomes" id="UP000293874"/>
    </source>
</evidence>
<keyword evidence="3" id="KW-1185">Reference proteome</keyword>
<name>A0A4Q7N5T8_9BACT</name>
<evidence type="ECO:0000313" key="2">
    <source>
        <dbReference type="EMBL" id="RZS76424.1"/>
    </source>
</evidence>
<dbReference type="Gene3D" id="3.40.720.10">
    <property type="entry name" value="Alkaline Phosphatase, subunit A"/>
    <property type="match status" value="1"/>
</dbReference>
<dbReference type="PANTHER" id="PTHR10151">
    <property type="entry name" value="ECTONUCLEOTIDE PYROPHOSPHATASE/PHOSPHODIESTERASE"/>
    <property type="match status" value="1"/>
</dbReference>
<dbReference type="Proteomes" id="UP000293874">
    <property type="component" value="Unassembled WGS sequence"/>
</dbReference>
<dbReference type="EMBL" id="SGXA01000001">
    <property type="protein sequence ID" value="RZS76424.1"/>
    <property type="molecule type" value="Genomic_DNA"/>
</dbReference>
<reference evidence="2 3" key="1">
    <citation type="submission" date="2019-02" db="EMBL/GenBank/DDBJ databases">
        <title>Genomic Encyclopedia of Type Strains, Phase IV (KMG-IV): sequencing the most valuable type-strain genomes for metagenomic binning, comparative biology and taxonomic classification.</title>
        <authorList>
            <person name="Goeker M."/>
        </authorList>
    </citation>
    <scope>NUCLEOTIDE SEQUENCE [LARGE SCALE GENOMIC DNA]</scope>
    <source>
        <strain evidence="2 3">DSM 18116</strain>
    </source>
</reference>
<proteinExistence type="predicted"/>
<dbReference type="InterPro" id="IPR002591">
    <property type="entry name" value="Phosphodiest/P_Trfase"/>
</dbReference>
<evidence type="ECO:0000256" key="1">
    <source>
        <dbReference type="SAM" id="SignalP"/>
    </source>
</evidence>
<dbReference type="InterPro" id="IPR017850">
    <property type="entry name" value="Alkaline_phosphatase_core_sf"/>
</dbReference>
<dbReference type="RefSeq" id="WP_158644122.1">
    <property type="nucleotide sequence ID" value="NZ_CP042431.1"/>
</dbReference>
<dbReference type="OrthoDB" id="9779418at2"/>
<comment type="caution">
    <text evidence="2">The sequence shown here is derived from an EMBL/GenBank/DDBJ whole genome shotgun (WGS) entry which is preliminary data.</text>
</comment>
<feature type="signal peptide" evidence="1">
    <location>
        <begin position="1"/>
        <end position="19"/>
    </location>
</feature>
<dbReference type="AlphaFoldDB" id="A0A4Q7N5T8"/>
<gene>
    <name evidence="2" type="ORF">EV199_2309</name>
</gene>
<accession>A0A4Q7N5T8</accession>
<dbReference type="PANTHER" id="PTHR10151:SF120">
    <property type="entry name" value="BIS(5'-ADENOSYL)-TRIPHOSPHATASE"/>
    <property type="match status" value="1"/>
</dbReference>
<dbReference type="GO" id="GO:0016787">
    <property type="term" value="F:hydrolase activity"/>
    <property type="evidence" value="ECO:0007669"/>
    <property type="project" value="UniProtKB-ARBA"/>
</dbReference>
<dbReference type="CDD" id="cd16018">
    <property type="entry name" value="Enpp"/>
    <property type="match status" value="1"/>
</dbReference>
<protein>
    <submittedName>
        <fullName evidence="2">Putative AlkP superfamily pyrophosphatase or phosphodiesterase</fullName>
    </submittedName>
</protein>
<dbReference type="SUPFAM" id="SSF53649">
    <property type="entry name" value="Alkaline phosphatase-like"/>
    <property type="match status" value="1"/>
</dbReference>
<feature type="chain" id="PRO_5020770779" evidence="1">
    <location>
        <begin position="20"/>
        <end position="426"/>
    </location>
</feature>